<dbReference type="Gene3D" id="1.20.120.530">
    <property type="entry name" value="GntR ligand-binding domain-like"/>
    <property type="match status" value="1"/>
</dbReference>
<sequence>MGDPTLLKAKFNVEVVAAPVRQQVIKALYDAITTGMLKPGQRLVEKDLCELMGVSRPPVREALRQLESEGLVVSLPKRGPIVAKLSSEDVANIYQVRGALEALAAKLFAEKATDEQIRDLETSLQDLSAALESDDIDRTIEAKDRFYSNLTEGSGNPLLGSILHGMKARIQMLRRVSLSSPARTAETMREMNAMLAAIKVRDGEAAFQLSWNHIRNAADNALKILSISMAAAEEAEPEAEKTGPGRR</sequence>
<protein>
    <submittedName>
        <fullName evidence="5">GntR family transcriptional regulator</fullName>
    </submittedName>
</protein>
<dbReference type="SUPFAM" id="SSF46785">
    <property type="entry name" value="Winged helix' DNA-binding domain"/>
    <property type="match status" value="1"/>
</dbReference>
<dbReference type="Pfam" id="PF07729">
    <property type="entry name" value="FCD"/>
    <property type="match status" value="1"/>
</dbReference>
<feature type="domain" description="HTH gntR-type" evidence="4">
    <location>
        <begin position="18"/>
        <end position="85"/>
    </location>
</feature>
<keyword evidence="2" id="KW-0238">DNA-binding</keyword>
<dbReference type="AlphaFoldDB" id="A0A8J3DZC6"/>
<dbReference type="InterPro" id="IPR008920">
    <property type="entry name" value="TF_FadR/GntR_C"/>
</dbReference>
<dbReference type="InterPro" id="IPR011711">
    <property type="entry name" value="GntR_C"/>
</dbReference>
<dbReference type="Gene3D" id="1.10.10.10">
    <property type="entry name" value="Winged helix-like DNA-binding domain superfamily/Winged helix DNA-binding domain"/>
    <property type="match status" value="1"/>
</dbReference>
<dbReference type="Pfam" id="PF00392">
    <property type="entry name" value="GntR"/>
    <property type="match status" value="1"/>
</dbReference>
<evidence type="ECO:0000259" key="4">
    <source>
        <dbReference type="PROSITE" id="PS50949"/>
    </source>
</evidence>
<dbReference type="PROSITE" id="PS50949">
    <property type="entry name" value="HTH_GNTR"/>
    <property type="match status" value="1"/>
</dbReference>
<name>A0A8J3DZC6_9RHOB</name>
<evidence type="ECO:0000256" key="2">
    <source>
        <dbReference type="ARBA" id="ARBA00023125"/>
    </source>
</evidence>
<keyword evidence="6" id="KW-1185">Reference proteome</keyword>
<dbReference type="CDD" id="cd07377">
    <property type="entry name" value="WHTH_GntR"/>
    <property type="match status" value="1"/>
</dbReference>
<evidence type="ECO:0000256" key="1">
    <source>
        <dbReference type="ARBA" id="ARBA00023015"/>
    </source>
</evidence>
<gene>
    <name evidence="5" type="ORF">GCM10007276_34700</name>
</gene>
<dbReference type="SMART" id="SM00895">
    <property type="entry name" value="FCD"/>
    <property type="match status" value="1"/>
</dbReference>
<comment type="caution">
    <text evidence="5">The sequence shown here is derived from an EMBL/GenBank/DDBJ whole genome shotgun (WGS) entry which is preliminary data.</text>
</comment>
<evidence type="ECO:0000256" key="3">
    <source>
        <dbReference type="ARBA" id="ARBA00023163"/>
    </source>
</evidence>
<proteinExistence type="predicted"/>
<reference evidence="5" key="2">
    <citation type="submission" date="2020-09" db="EMBL/GenBank/DDBJ databases">
        <authorList>
            <person name="Sun Q."/>
            <person name="Sedlacek I."/>
        </authorList>
    </citation>
    <scope>NUCLEOTIDE SEQUENCE</scope>
    <source>
        <strain evidence="5">CCM 7684</strain>
    </source>
</reference>
<dbReference type="InterPro" id="IPR036388">
    <property type="entry name" value="WH-like_DNA-bd_sf"/>
</dbReference>
<reference evidence="5" key="1">
    <citation type="journal article" date="2014" name="Int. J. Syst. Evol. Microbiol.">
        <title>Complete genome sequence of Corynebacterium casei LMG S-19264T (=DSM 44701T), isolated from a smear-ripened cheese.</title>
        <authorList>
            <consortium name="US DOE Joint Genome Institute (JGI-PGF)"/>
            <person name="Walter F."/>
            <person name="Albersmeier A."/>
            <person name="Kalinowski J."/>
            <person name="Ruckert C."/>
        </authorList>
    </citation>
    <scope>NUCLEOTIDE SEQUENCE</scope>
    <source>
        <strain evidence="5">CCM 7684</strain>
    </source>
</reference>
<dbReference type="SUPFAM" id="SSF48008">
    <property type="entry name" value="GntR ligand-binding domain-like"/>
    <property type="match status" value="1"/>
</dbReference>
<dbReference type="PANTHER" id="PTHR43537">
    <property type="entry name" value="TRANSCRIPTIONAL REGULATOR, GNTR FAMILY"/>
    <property type="match status" value="1"/>
</dbReference>
<dbReference type="EMBL" id="BMCP01000008">
    <property type="protein sequence ID" value="GGE54753.1"/>
    <property type="molecule type" value="Genomic_DNA"/>
</dbReference>
<dbReference type="RefSeq" id="WP_188411097.1">
    <property type="nucleotide sequence ID" value="NZ_BMCP01000008.1"/>
</dbReference>
<accession>A0A8J3DZC6</accession>
<keyword evidence="1" id="KW-0805">Transcription regulation</keyword>
<keyword evidence="3" id="KW-0804">Transcription</keyword>
<dbReference type="Proteomes" id="UP000602745">
    <property type="component" value="Unassembled WGS sequence"/>
</dbReference>
<dbReference type="SMART" id="SM00345">
    <property type="entry name" value="HTH_GNTR"/>
    <property type="match status" value="1"/>
</dbReference>
<dbReference type="InterPro" id="IPR036390">
    <property type="entry name" value="WH_DNA-bd_sf"/>
</dbReference>
<dbReference type="PANTHER" id="PTHR43537:SF24">
    <property type="entry name" value="GLUCONATE OPERON TRANSCRIPTIONAL REPRESSOR"/>
    <property type="match status" value="1"/>
</dbReference>
<dbReference type="GO" id="GO:0003700">
    <property type="term" value="F:DNA-binding transcription factor activity"/>
    <property type="evidence" value="ECO:0007669"/>
    <property type="project" value="InterPro"/>
</dbReference>
<organism evidence="5 6">
    <name type="scientific">Agaricicola taiwanensis</name>
    <dbReference type="NCBI Taxonomy" id="591372"/>
    <lineage>
        <taxon>Bacteria</taxon>
        <taxon>Pseudomonadati</taxon>
        <taxon>Pseudomonadota</taxon>
        <taxon>Alphaproteobacteria</taxon>
        <taxon>Rhodobacterales</taxon>
        <taxon>Paracoccaceae</taxon>
        <taxon>Agaricicola</taxon>
    </lineage>
</organism>
<evidence type="ECO:0000313" key="6">
    <source>
        <dbReference type="Proteomes" id="UP000602745"/>
    </source>
</evidence>
<dbReference type="PRINTS" id="PR00035">
    <property type="entry name" value="HTHGNTR"/>
</dbReference>
<dbReference type="GO" id="GO:0003677">
    <property type="term" value="F:DNA binding"/>
    <property type="evidence" value="ECO:0007669"/>
    <property type="project" value="UniProtKB-KW"/>
</dbReference>
<evidence type="ECO:0000313" key="5">
    <source>
        <dbReference type="EMBL" id="GGE54753.1"/>
    </source>
</evidence>
<dbReference type="InterPro" id="IPR000524">
    <property type="entry name" value="Tscrpt_reg_HTH_GntR"/>
</dbReference>